<name>A0ABY5P8D6_9LACT</name>
<dbReference type="EMBL" id="CP102453">
    <property type="protein sequence ID" value="UUX34648.1"/>
    <property type="molecule type" value="Genomic_DNA"/>
</dbReference>
<dbReference type="InterPro" id="IPR024499">
    <property type="entry name" value="Mbeg1-like"/>
</dbReference>
<evidence type="ECO:0000313" key="1">
    <source>
        <dbReference type="EMBL" id="UUX34648.1"/>
    </source>
</evidence>
<dbReference type="RefSeq" id="WP_313794148.1">
    <property type="nucleotide sequence ID" value="NZ_CP102453.1"/>
</dbReference>
<dbReference type="Pfam" id="PF11187">
    <property type="entry name" value="Mbeg1-like"/>
    <property type="match status" value="1"/>
</dbReference>
<sequence length="423" mass="49377">MTTLFNYLLRNKEKSFDDMYFNEVDLLLINELSYFPLDHYVTNSFDVAQAFTLSKLAQVLGPSLPRLHQYQSLILTRDRIELFNIMANSIRYSNIKLYAFYNQISIDIELQFSALCFDIPNQYTLVAFRGTDDSIIGWKEDAYMAFQQVIPAQQMAADYLNAMPIKNDKPILLSGHSKGGNLAVYAASQANIELQNQIQVIFSFDGPGFQPQINNTQQMQAICRKLIHIIPEDSIVGMMLEHNVPALVIKSRNSAFVQHDPINWIIVDNHFEVIDSVSDFSRLVDLTIKEWTNQLNEEDMKRFIDIIFDLIDQTQIQRLEEINQNKVSFFRSFFTYMNALDVESRQFIDEIVMQLVQIFRNLFKEYRNQSLVDMKDKAIQWFKPITFLEYFTTNFPSLINKEEEISIPVKPQNQPIDNEQEEV</sequence>
<keyword evidence="2" id="KW-1185">Reference proteome</keyword>
<dbReference type="SUPFAM" id="SSF53474">
    <property type="entry name" value="alpha/beta-Hydrolases"/>
    <property type="match status" value="1"/>
</dbReference>
<organism evidence="1 2">
    <name type="scientific">Fundicoccus culcitae</name>
    <dbReference type="NCBI Taxonomy" id="2969821"/>
    <lineage>
        <taxon>Bacteria</taxon>
        <taxon>Bacillati</taxon>
        <taxon>Bacillota</taxon>
        <taxon>Bacilli</taxon>
        <taxon>Lactobacillales</taxon>
        <taxon>Aerococcaceae</taxon>
        <taxon>Fundicoccus</taxon>
    </lineage>
</organism>
<gene>
    <name evidence="1" type="ORF">NRE15_03065</name>
</gene>
<reference evidence="1 2" key="1">
    <citation type="submission" date="2022-08" db="EMBL/GenBank/DDBJ databases">
        <title>Aerococcaceae sp. nov isolated from spoiled eye mask.</title>
        <authorList>
            <person name="Zhou G."/>
            <person name="Xie X.-B."/>
            <person name="Shi Q.-S."/>
            <person name="Wang Y.-S."/>
            <person name="Wen X."/>
            <person name="Peng H."/>
            <person name="Yang X.-J."/>
            <person name="Tao H.-B."/>
            <person name="Huang X.-M."/>
        </authorList>
    </citation>
    <scope>NUCLEOTIDE SEQUENCE [LARGE SCALE GENOMIC DNA]</scope>
    <source>
        <strain evidence="2">DM20194951</strain>
    </source>
</reference>
<dbReference type="Gene3D" id="3.40.50.1820">
    <property type="entry name" value="alpha/beta hydrolase"/>
    <property type="match status" value="1"/>
</dbReference>
<dbReference type="InterPro" id="IPR029058">
    <property type="entry name" value="AB_hydrolase_fold"/>
</dbReference>
<dbReference type="Proteomes" id="UP001315967">
    <property type="component" value="Chromosome"/>
</dbReference>
<proteinExistence type="predicted"/>
<evidence type="ECO:0000313" key="2">
    <source>
        <dbReference type="Proteomes" id="UP001315967"/>
    </source>
</evidence>
<protein>
    <submittedName>
        <fullName evidence="1">DUF2974 domain-containing protein</fullName>
    </submittedName>
</protein>
<accession>A0ABY5P8D6</accession>